<keyword evidence="8" id="KW-0067">ATP-binding</keyword>
<dbReference type="Gene3D" id="3.40.50.10330">
    <property type="entry name" value="Probable inorganic polyphosphate/atp-NAD kinase, domain 1"/>
    <property type="match status" value="1"/>
</dbReference>
<dbReference type="PANTHER" id="PTHR12358:SF106">
    <property type="entry name" value="LIPID KINASE YEGS"/>
    <property type="match status" value="1"/>
</dbReference>
<comment type="similarity">
    <text evidence="2">Belongs to the diacylglycerol/lipid kinase family.</text>
</comment>
<dbReference type="GO" id="GO:0004143">
    <property type="term" value="F:ATP-dependent diacylglycerol kinase activity"/>
    <property type="evidence" value="ECO:0007669"/>
    <property type="project" value="TreeGrafter"/>
</dbReference>
<keyword evidence="10" id="KW-0443">Lipid metabolism</keyword>
<dbReference type="InterPro" id="IPR017438">
    <property type="entry name" value="ATP-NAD_kinase_N"/>
</dbReference>
<keyword evidence="6" id="KW-0547">Nucleotide-binding</keyword>
<evidence type="ECO:0000256" key="3">
    <source>
        <dbReference type="ARBA" id="ARBA00022516"/>
    </source>
</evidence>
<dbReference type="InterPro" id="IPR050187">
    <property type="entry name" value="Lipid_Phosphate_FormReg"/>
</dbReference>
<evidence type="ECO:0000313" key="14">
    <source>
        <dbReference type="EMBL" id="GAB17256.1"/>
    </source>
</evidence>
<evidence type="ECO:0000256" key="10">
    <source>
        <dbReference type="ARBA" id="ARBA00023098"/>
    </source>
</evidence>
<evidence type="ECO:0000256" key="5">
    <source>
        <dbReference type="ARBA" id="ARBA00022723"/>
    </source>
</evidence>
<dbReference type="GO" id="GO:0008654">
    <property type="term" value="P:phospholipid biosynthetic process"/>
    <property type="evidence" value="ECO:0007669"/>
    <property type="project" value="UniProtKB-KW"/>
</dbReference>
<protein>
    <recommendedName>
        <fullName evidence="13">DAGKc domain-containing protein</fullName>
    </recommendedName>
</protein>
<evidence type="ECO:0000313" key="15">
    <source>
        <dbReference type="Proteomes" id="UP000035034"/>
    </source>
</evidence>
<dbReference type="GO" id="GO:0046872">
    <property type="term" value="F:metal ion binding"/>
    <property type="evidence" value="ECO:0007669"/>
    <property type="project" value="UniProtKB-KW"/>
</dbReference>
<evidence type="ECO:0000256" key="2">
    <source>
        <dbReference type="ARBA" id="ARBA00005983"/>
    </source>
</evidence>
<reference evidence="14 15" key="1">
    <citation type="submission" date="2011-12" db="EMBL/GenBank/DDBJ databases">
        <title>Whole genome shotgun sequence of Gordonia effusa NBRC 100432.</title>
        <authorList>
            <person name="Yoshida I."/>
            <person name="Takarada H."/>
            <person name="Hosoyama A."/>
            <person name="Tsuchikane K."/>
            <person name="Katsumata H."/>
            <person name="Yamazaki S."/>
            <person name="Fujita N."/>
        </authorList>
    </citation>
    <scope>NUCLEOTIDE SEQUENCE [LARGE SCALE GENOMIC DNA]</scope>
    <source>
        <strain evidence="14 15">NBRC 100432</strain>
    </source>
</reference>
<evidence type="ECO:0000256" key="11">
    <source>
        <dbReference type="ARBA" id="ARBA00023209"/>
    </source>
</evidence>
<evidence type="ECO:0000256" key="7">
    <source>
        <dbReference type="ARBA" id="ARBA00022777"/>
    </source>
</evidence>
<dbReference type="PROSITE" id="PS50146">
    <property type="entry name" value="DAGK"/>
    <property type="match status" value="1"/>
</dbReference>
<dbReference type="Gene3D" id="2.60.200.40">
    <property type="match status" value="1"/>
</dbReference>
<keyword evidence="12" id="KW-1208">Phospholipid metabolism</keyword>
<keyword evidence="9" id="KW-0460">Magnesium</keyword>
<sequence length="306" mass="31583">MTAIKQVALLVNPHSRHGHGAAVAAQAQEAFATLGVRVEVLTGSDAADAERLAVEACERSDVDALVAIGGDGSIRLAVDAALEAGGTKPVGVIPAGTGNDLARALNVPIDDVPEAVSVIASGRTTKIDLGRVSLGDGVTTTFVTVAATGFDAEVTARAVSMAWPRGQARYTLAALRELVGLSSRRYRIVVNGELKVDGDVVFAAVGNTRSYGGGMLITPGASLTDGELDVTLASYQRRFGRITVARIFPRVFKGTHVEHPLVQTLRGAKIEISSQPTALVSVDGDVIGSLPATFEVLPSAVAVLTP</sequence>
<keyword evidence="7" id="KW-0418">Kinase</keyword>
<dbReference type="OrthoDB" id="142078at2"/>
<keyword evidence="4" id="KW-0808">Transferase</keyword>
<dbReference type="InterPro" id="IPR045540">
    <property type="entry name" value="YegS/DAGK_C"/>
</dbReference>
<name>H0QWQ5_9ACTN</name>
<evidence type="ECO:0000256" key="1">
    <source>
        <dbReference type="ARBA" id="ARBA00001946"/>
    </source>
</evidence>
<dbReference type="SMART" id="SM00046">
    <property type="entry name" value="DAGKc"/>
    <property type="match status" value="1"/>
</dbReference>
<evidence type="ECO:0000256" key="9">
    <source>
        <dbReference type="ARBA" id="ARBA00022842"/>
    </source>
</evidence>
<dbReference type="PANTHER" id="PTHR12358">
    <property type="entry name" value="SPHINGOSINE KINASE"/>
    <property type="match status" value="1"/>
</dbReference>
<dbReference type="Proteomes" id="UP000035034">
    <property type="component" value="Unassembled WGS sequence"/>
</dbReference>
<dbReference type="AlphaFoldDB" id="H0QWQ5"/>
<evidence type="ECO:0000256" key="6">
    <source>
        <dbReference type="ARBA" id="ARBA00022741"/>
    </source>
</evidence>
<dbReference type="eggNOG" id="COG1597">
    <property type="taxonomic scope" value="Bacteria"/>
</dbReference>
<evidence type="ECO:0000256" key="4">
    <source>
        <dbReference type="ARBA" id="ARBA00022679"/>
    </source>
</evidence>
<proteinExistence type="inferred from homology"/>
<organism evidence="14 15">
    <name type="scientific">Gordonia effusa NBRC 100432</name>
    <dbReference type="NCBI Taxonomy" id="1077974"/>
    <lineage>
        <taxon>Bacteria</taxon>
        <taxon>Bacillati</taxon>
        <taxon>Actinomycetota</taxon>
        <taxon>Actinomycetes</taxon>
        <taxon>Mycobacteriales</taxon>
        <taxon>Gordoniaceae</taxon>
        <taxon>Gordonia</taxon>
    </lineage>
</organism>
<dbReference type="EMBL" id="BAEH01000022">
    <property type="protein sequence ID" value="GAB17256.1"/>
    <property type="molecule type" value="Genomic_DNA"/>
</dbReference>
<keyword evidence="11" id="KW-0594">Phospholipid biosynthesis</keyword>
<dbReference type="GO" id="GO:0005886">
    <property type="term" value="C:plasma membrane"/>
    <property type="evidence" value="ECO:0007669"/>
    <property type="project" value="TreeGrafter"/>
</dbReference>
<dbReference type="GO" id="GO:0005524">
    <property type="term" value="F:ATP binding"/>
    <property type="evidence" value="ECO:0007669"/>
    <property type="project" value="UniProtKB-KW"/>
</dbReference>
<dbReference type="InterPro" id="IPR001206">
    <property type="entry name" value="Diacylglycerol_kinase_cat_dom"/>
</dbReference>
<keyword evidence="3" id="KW-0444">Lipid biosynthesis</keyword>
<dbReference type="InterPro" id="IPR016064">
    <property type="entry name" value="NAD/diacylglycerol_kinase_sf"/>
</dbReference>
<evidence type="ECO:0000256" key="8">
    <source>
        <dbReference type="ARBA" id="ARBA00022840"/>
    </source>
</evidence>
<dbReference type="Pfam" id="PF19279">
    <property type="entry name" value="YegS_C"/>
    <property type="match status" value="1"/>
</dbReference>
<keyword evidence="5" id="KW-0479">Metal-binding</keyword>
<keyword evidence="15" id="KW-1185">Reference proteome</keyword>
<evidence type="ECO:0000259" key="13">
    <source>
        <dbReference type="PROSITE" id="PS50146"/>
    </source>
</evidence>
<comment type="cofactor">
    <cofactor evidence="1">
        <name>Mg(2+)</name>
        <dbReference type="ChEBI" id="CHEBI:18420"/>
    </cofactor>
</comment>
<evidence type="ECO:0000256" key="12">
    <source>
        <dbReference type="ARBA" id="ARBA00023264"/>
    </source>
</evidence>
<dbReference type="STRING" id="1077974.GOEFS_022_00370"/>
<accession>H0QWQ5</accession>
<dbReference type="NCBIfam" id="TIGR00147">
    <property type="entry name" value="YegS/Rv2252/BmrU family lipid kinase"/>
    <property type="match status" value="1"/>
</dbReference>
<feature type="domain" description="DAGKc" evidence="13">
    <location>
        <begin position="2"/>
        <end position="136"/>
    </location>
</feature>
<dbReference type="Pfam" id="PF00781">
    <property type="entry name" value="DAGK_cat"/>
    <property type="match status" value="1"/>
</dbReference>
<dbReference type="SUPFAM" id="SSF111331">
    <property type="entry name" value="NAD kinase/diacylglycerol kinase-like"/>
    <property type="match status" value="1"/>
</dbReference>
<gene>
    <name evidence="14" type="ORF">GOEFS_022_00370</name>
</gene>
<dbReference type="InterPro" id="IPR005218">
    <property type="entry name" value="Diacylglycerol/lipid_kinase"/>
</dbReference>
<comment type="caution">
    <text evidence="14">The sequence shown here is derived from an EMBL/GenBank/DDBJ whole genome shotgun (WGS) entry which is preliminary data.</text>
</comment>
<dbReference type="RefSeq" id="WP_007316594.1">
    <property type="nucleotide sequence ID" value="NZ_BAEH01000022.1"/>
</dbReference>